<evidence type="ECO:0000256" key="3">
    <source>
        <dbReference type="ARBA" id="ARBA00023237"/>
    </source>
</evidence>
<feature type="chain" id="PRO_5010728436" evidence="4">
    <location>
        <begin position="24"/>
        <end position="169"/>
    </location>
</feature>
<keyword evidence="1 4" id="KW-0732">Signal</keyword>
<dbReference type="Proteomes" id="UP000188879">
    <property type="component" value="Unassembled WGS sequence"/>
</dbReference>
<dbReference type="EMBL" id="MLCO01000188">
    <property type="protein sequence ID" value="ONG50482.1"/>
    <property type="molecule type" value="Genomic_DNA"/>
</dbReference>
<protein>
    <submittedName>
        <fullName evidence="6">Cell envelope protein SmpA</fullName>
    </submittedName>
</protein>
<dbReference type="GO" id="GO:1990063">
    <property type="term" value="C:Bam protein complex"/>
    <property type="evidence" value="ECO:0007669"/>
    <property type="project" value="TreeGrafter"/>
</dbReference>
<evidence type="ECO:0000256" key="1">
    <source>
        <dbReference type="ARBA" id="ARBA00022729"/>
    </source>
</evidence>
<feature type="domain" description="Outer membrane protein assembly factor BamE" evidence="5">
    <location>
        <begin position="37"/>
        <end position="111"/>
    </location>
</feature>
<evidence type="ECO:0000259" key="5">
    <source>
        <dbReference type="Pfam" id="PF04355"/>
    </source>
</evidence>
<keyword evidence="7" id="KW-1185">Reference proteome</keyword>
<dbReference type="GO" id="GO:0030674">
    <property type="term" value="F:protein-macromolecule adaptor activity"/>
    <property type="evidence" value="ECO:0007669"/>
    <property type="project" value="TreeGrafter"/>
</dbReference>
<keyword evidence="6" id="KW-0261">Viral envelope protein</keyword>
<keyword evidence="3" id="KW-0998">Cell outer membrane</keyword>
<dbReference type="Gene3D" id="3.30.1450.10">
    <property type="match status" value="1"/>
</dbReference>
<dbReference type="Pfam" id="PF04355">
    <property type="entry name" value="BamE"/>
    <property type="match status" value="1"/>
</dbReference>
<gene>
    <name evidence="6" type="ORF">BKE38_18255</name>
</gene>
<reference evidence="6 7" key="1">
    <citation type="submission" date="2016-10" db="EMBL/GenBank/DDBJ databases">
        <title>Draft Genome sequence of Roseomonas sp. strain M3.</title>
        <authorList>
            <person name="Subhash Y."/>
            <person name="Lee S."/>
        </authorList>
    </citation>
    <scope>NUCLEOTIDE SEQUENCE [LARGE SCALE GENOMIC DNA]</scope>
    <source>
        <strain evidence="6 7">M3</strain>
    </source>
</reference>
<keyword evidence="2" id="KW-0472">Membrane</keyword>
<feature type="signal peptide" evidence="4">
    <location>
        <begin position="1"/>
        <end position="23"/>
    </location>
</feature>
<keyword evidence="6" id="KW-0946">Virion</keyword>
<dbReference type="InterPro" id="IPR026592">
    <property type="entry name" value="BamE"/>
</dbReference>
<evidence type="ECO:0000313" key="6">
    <source>
        <dbReference type="EMBL" id="ONG50482.1"/>
    </source>
</evidence>
<dbReference type="GO" id="GO:0043165">
    <property type="term" value="P:Gram-negative-bacterium-type cell outer membrane assembly"/>
    <property type="evidence" value="ECO:0007669"/>
    <property type="project" value="TreeGrafter"/>
</dbReference>
<dbReference type="InterPro" id="IPR037873">
    <property type="entry name" value="BamE-like"/>
</dbReference>
<dbReference type="GO" id="GO:0051205">
    <property type="term" value="P:protein insertion into membrane"/>
    <property type="evidence" value="ECO:0007669"/>
    <property type="project" value="TreeGrafter"/>
</dbReference>
<name>A0A1V2H139_9PROT</name>
<evidence type="ECO:0000256" key="4">
    <source>
        <dbReference type="SAM" id="SignalP"/>
    </source>
</evidence>
<dbReference type="PANTHER" id="PTHR37482">
    <property type="entry name" value="OUTER MEMBRANE PROTEIN ASSEMBLY FACTOR BAME"/>
    <property type="match status" value="1"/>
</dbReference>
<proteinExistence type="predicted"/>
<sequence>MNRRPTRSRARAALLALALALPAAGCSVFEAPPVQRGNKADADLLAQLSPGVQTQADVQALLGPPSATGTFDRNHWYYISSTTRLRPGSHGAVENQRVVVMTFDDGGTLRQVRELGEGDMRTDVGMVDRTTPVPGTERTVLQALFGNIGRVGAGGLTAQDAGPGGGPGR</sequence>
<organism evidence="6 7">
    <name type="scientific">Teichococcus deserti</name>
    <dbReference type="NCBI Taxonomy" id="1817963"/>
    <lineage>
        <taxon>Bacteria</taxon>
        <taxon>Pseudomonadati</taxon>
        <taxon>Pseudomonadota</taxon>
        <taxon>Alphaproteobacteria</taxon>
        <taxon>Acetobacterales</taxon>
        <taxon>Roseomonadaceae</taxon>
        <taxon>Roseomonas</taxon>
    </lineage>
</organism>
<dbReference type="PANTHER" id="PTHR37482:SF1">
    <property type="entry name" value="OUTER MEMBRANE PROTEIN ASSEMBLY FACTOR BAME"/>
    <property type="match status" value="1"/>
</dbReference>
<dbReference type="InterPro" id="IPR007450">
    <property type="entry name" value="BamE_dom"/>
</dbReference>
<dbReference type="AlphaFoldDB" id="A0A1V2H139"/>
<comment type="caution">
    <text evidence="6">The sequence shown here is derived from an EMBL/GenBank/DDBJ whole genome shotgun (WGS) entry which is preliminary data.</text>
</comment>
<evidence type="ECO:0000256" key="2">
    <source>
        <dbReference type="ARBA" id="ARBA00023136"/>
    </source>
</evidence>
<accession>A0A1V2H139</accession>
<evidence type="ECO:0000313" key="7">
    <source>
        <dbReference type="Proteomes" id="UP000188879"/>
    </source>
</evidence>